<dbReference type="InterPro" id="IPR021261">
    <property type="entry name" value="GPCAT"/>
</dbReference>
<feature type="transmembrane region" description="Helical" evidence="13">
    <location>
        <begin position="88"/>
        <end position="106"/>
    </location>
</feature>
<dbReference type="InParanoid" id="A0A1S3I5B5"/>
<dbReference type="PANTHER" id="PTHR31201:SF1">
    <property type="entry name" value="GLYCEROPHOSPHOCHOLINE ACYLTRANSFERASE 1"/>
    <property type="match status" value="1"/>
</dbReference>
<organism evidence="14 15">
    <name type="scientific">Lingula anatina</name>
    <name type="common">Brachiopod</name>
    <name type="synonym">Lingula unguis</name>
    <dbReference type="NCBI Taxonomy" id="7574"/>
    <lineage>
        <taxon>Eukaryota</taxon>
        <taxon>Metazoa</taxon>
        <taxon>Spiralia</taxon>
        <taxon>Lophotrochozoa</taxon>
        <taxon>Brachiopoda</taxon>
        <taxon>Linguliformea</taxon>
        <taxon>Lingulata</taxon>
        <taxon>Lingulida</taxon>
        <taxon>Linguloidea</taxon>
        <taxon>Lingulidae</taxon>
        <taxon>Lingula</taxon>
    </lineage>
</organism>
<evidence type="ECO:0000256" key="6">
    <source>
        <dbReference type="ARBA" id="ARBA00022692"/>
    </source>
</evidence>
<dbReference type="PANTHER" id="PTHR31201">
    <property type="entry name" value="OS01G0585100 PROTEIN"/>
    <property type="match status" value="1"/>
</dbReference>
<evidence type="ECO:0000256" key="10">
    <source>
        <dbReference type="ARBA" id="ARBA00023209"/>
    </source>
</evidence>
<feature type="transmembrane region" description="Helical" evidence="13">
    <location>
        <begin position="293"/>
        <end position="313"/>
    </location>
</feature>
<evidence type="ECO:0000313" key="14">
    <source>
        <dbReference type="Proteomes" id="UP000085678"/>
    </source>
</evidence>
<dbReference type="GeneID" id="106160815"/>
<proteinExistence type="inferred from homology"/>
<evidence type="ECO:0000256" key="7">
    <source>
        <dbReference type="ARBA" id="ARBA00022989"/>
    </source>
</evidence>
<dbReference type="STRING" id="7574.A0A1S3I5B5"/>
<feature type="transmembrane region" description="Helical" evidence="13">
    <location>
        <begin position="113"/>
        <end position="131"/>
    </location>
</feature>
<dbReference type="GO" id="GO:0016746">
    <property type="term" value="F:acyltransferase activity"/>
    <property type="evidence" value="ECO:0007669"/>
    <property type="project" value="UniProtKB-KW"/>
</dbReference>
<feature type="transmembrane region" description="Helical" evidence="13">
    <location>
        <begin position="137"/>
        <end position="157"/>
    </location>
</feature>
<evidence type="ECO:0000256" key="5">
    <source>
        <dbReference type="ARBA" id="ARBA00022679"/>
    </source>
</evidence>
<keyword evidence="10" id="KW-0594">Phospholipid biosynthesis</keyword>
<keyword evidence="9 13" id="KW-0472">Membrane</keyword>
<keyword evidence="14" id="KW-1185">Reference proteome</keyword>
<evidence type="ECO:0000256" key="1">
    <source>
        <dbReference type="ARBA" id="ARBA00004141"/>
    </source>
</evidence>
<dbReference type="GO" id="GO:0016020">
    <property type="term" value="C:membrane"/>
    <property type="evidence" value="ECO:0007669"/>
    <property type="project" value="UniProtKB-SubCell"/>
</dbReference>
<evidence type="ECO:0000256" key="8">
    <source>
        <dbReference type="ARBA" id="ARBA00023098"/>
    </source>
</evidence>
<reference evidence="15" key="1">
    <citation type="submission" date="2025-08" db="UniProtKB">
        <authorList>
            <consortium name="RefSeq"/>
        </authorList>
    </citation>
    <scope>IDENTIFICATION</scope>
    <source>
        <tissue evidence="15">Gonads</tissue>
    </source>
</reference>
<sequence>MHTKTTTESEDNQNGETIFMDKDIPSIQKSSIELGQIKEGRTEVKGPTGIVEVAKKKNVVEKLIYVISVATVFFLAHAVITIQWVLPYYYAVSAPILILIRIILYWKLKWQLFMLDFCYLGNTLCYVYMWAAPANDSFFLLVFSIANGPLVFGALMFRNALVFHSLDKMTSVYIHLLPAYLTFGIRWFPGSCSVYWYQPFISVFQAPSFIWLLVVPLGIVLGHSALYIIVVILIIKPKKEFLDSYRYLTGKESSLVFKIINICGPKGRRFVYYFLNYLFAAVTMALTRLWYEYFIAHSIFIALATVLVSWNGASFYMDVFSKKEVQAE</sequence>
<accession>A0A1S3I5B5</accession>
<gene>
    <name evidence="15" type="primary">LOC106160815</name>
</gene>
<feature type="transmembrane region" description="Helical" evidence="13">
    <location>
        <begin position="270"/>
        <end position="287"/>
    </location>
</feature>
<evidence type="ECO:0000256" key="4">
    <source>
        <dbReference type="ARBA" id="ARBA00022516"/>
    </source>
</evidence>
<dbReference type="AlphaFoldDB" id="A0A1S3I5B5"/>
<comment type="subcellular location">
    <subcellularLocation>
        <location evidence="1">Membrane</location>
        <topology evidence="1">Multi-pass membrane protein</topology>
    </subcellularLocation>
</comment>
<keyword evidence="7 13" id="KW-1133">Transmembrane helix</keyword>
<dbReference type="OrthoDB" id="406287at2759"/>
<evidence type="ECO:0000256" key="9">
    <source>
        <dbReference type="ARBA" id="ARBA00023136"/>
    </source>
</evidence>
<dbReference type="RefSeq" id="XP_013393026.1">
    <property type="nucleotide sequence ID" value="XM_013537572.1"/>
</dbReference>
<protein>
    <recommendedName>
        <fullName evidence="3">Glycerophosphocholine acyltransferase 1</fullName>
    </recommendedName>
</protein>
<dbReference type="GO" id="GO:0006656">
    <property type="term" value="P:phosphatidylcholine biosynthetic process"/>
    <property type="evidence" value="ECO:0007669"/>
    <property type="project" value="TreeGrafter"/>
</dbReference>
<keyword evidence="8" id="KW-0443">Lipid metabolism</keyword>
<feature type="transmembrane region" description="Helical" evidence="13">
    <location>
        <begin position="209"/>
        <end position="235"/>
    </location>
</feature>
<evidence type="ECO:0000256" key="3">
    <source>
        <dbReference type="ARBA" id="ARBA00019082"/>
    </source>
</evidence>
<keyword evidence="4" id="KW-0444">Lipid biosynthesis</keyword>
<keyword evidence="11" id="KW-1208">Phospholipid metabolism</keyword>
<dbReference type="Pfam" id="PF10998">
    <property type="entry name" value="DUF2838"/>
    <property type="match status" value="1"/>
</dbReference>
<dbReference type="KEGG" id="lak:106160815"/>
<dbReference type="Proteomes" id="UP000085678">
    <property type="component" value="Unplaced"/>
</dbReference>
<feature type="transmembrane region" description="Helical" evidence="13">
    <location>
        <begin position="169"/>
        <end position="189"/>
    </location>
</feature>
<keyword evidence="5" id="KW-0808">Transferase</keyword>
<comment type="similarity">
    <text evidence="2">Belongs to the GPC1 family.</text>
</comment>
<evidence type="ECO:0000256" key="11">
    <source>
        <dbReference type="ARBA" id="ARBA00023264"/>
    </source>
</evidence>
<evidence type="ECO:0000256" key="12">
    <source>
        <dbReference type="ARBA" id="ARBA00023315"/>
    </source>
</evidence>
<feature type="transmembrane region" description="Helical" evidence="13">
    <location>
        <begin position="63"/>
        <end position="82"/>
    </location>
</feature>
<keyword evidence="12" id="KW-0012">Acyltransferase</keyword>
<keyword evidence="6 13" id="KW-0812">Transmembrane</keyword>
<evidence type="ECO:0000313" key="15">
    <source>
        <dbReference type="RefSeq" id="XP_013393026.1"/>
    </source>
</evidence>
<name>A0A1S3I5B5_LINAN</name>
<evidence type="ECO:0000256" key="2">
    <source>
        <dbReference type="ARBA" id="ARBA00006675"/>
    </source>
</evidence>
<evidence type="ECO:0000256" key="13">
    <source>
        <dbReference type="SAM" id="Phobius"/>
    </source>
</evidence>